<sequence>MSFLSANRISCADWADREDIACVILAASFVASPSFSVFLFVLSLFPGSSCLNSLKSHPGCFSLARPPLSSSIGGSAPLPPLLLF</sequence>
<feature type="transmembrane region" description="Helical" evidence="1">
    <location>
        <begin position="20"/>
        <end position="45"/>
    </location>
</feature>
<comment type="caution">
    <text evidence="2">The sequence shown here is derived from an EMBL/GenBank/DDBJ whole genome shotgun (WGS) entry which is preliminary data.</text>
</comment>
<gene>
    <name evidence="2" type="ORF">BS47DRAFT_911073</name>
</gene>
<reference evidence="2" key="1">
    <citation type="journal article" date="2020" name="Nat. Commun.">
        <title>Large-scale genome sequencing of mycorrhizal fungi provides insights into the early evolution of symbiotic traits.</title>
        <authorList>
            <person name="Miyauchi S."/>
            <person name="Kiss E."/>
            <person name="Kuo A."/>
            <person name="Drula E."/>
            <person name="Kohler A."/>
            <person name="Sanchez-Garcia M."/>
            <person name="Morin E."/>
            <person name="Andreopoulos B."/>
            <person name="Barry K.W."/>
            <person name="Bonito G."/>
            <person name="Buee M."/>
            <person name="Carver A."/>
            <person name="Chen C."/>
            <person name="Cichocki N."/>
            <person name="Clum A."/>
            <person name="Culley D."/>
            <person name="Crous P.W."/>
            <person name="Fauchery L."/>
            <person name="Girlanda M."/>
            <person name="Hayes R.D."/>
            <person name="Keri Z."/>
            <person name="LaButti K."/>
            <person name="Lipzen A."/>
            <person name="Lombard V."/>
            <person name="Magnuson J."/>
            <person name="Maillard F."/>
            <person name="Murat C."/>
            <person name="Nolan M."/>
            <person name="Ohm R.A."/>
            <person name="Pangilinan J."/>
            <person name="Pereira M.F."/>
            <person name="Perotto S."/>
            <person name="Peter M."/>
            <person name="Pfister S."/>
            <person name="Riley R."/>
            <person name="Sitrit Y."/>
            <person name="Stielow J.B."/>
            <person name="Szollosi G."/>
            <person name="Zifcakova L."/>
            <person name="Stursova M."/>
            <person name="Spatafora J.W."/>
            <person name="Tedersoo L."/>
            <person name="Vaario L.M."/>
            <person name="Yamada A."/>
            <person name="Yan M."/>
            <person name="Wang P."/>
            <person name="Xu J."/>
            <person name="Bruns T."/>
            <person name="Baldrian P."/>
            <person name="Vilgalys R."/>
            <person name="Dunand C."/>
            <person name="Henrissat B."/>
            <person name="Grigoriev I.V."/>
            <person name="Hibbett D."/>
            <person name="Nagy L.G."/>
            <person name="Martin F.M."/>
        </authorList>
    </citation>
    <scope>NUCLEOTIDE SEQUENCE</scope>
    <source>
        <strain evidence="2">UP504</strain>
    </source>
</reference>
<proteinExistence type="predicted"/>
<keyword evidence="1" id="KW-0812">Transmembrane</keyword>
<organism evidence="2 3">
    <name type="scientific">Hydnum rufescens UP504</name>
    <dbReference type="NCBI Taxonomy" id="1448309"/>
    <lineage>
        <taxon>Eukaryota</taxon>
        <taxon>Fungi</taxon>
        <taxon>Dikarya</taxon>
        <taxon>Basidiomycota</taxon>
        <taxon>Agaricomycotina</taxon>
        <taxon>Agaricomycetes</taxon>
        <taxon>Cantharellales</taxon>
        <taxon>Hydnaceae</taxon>
        <taxon>Hydnum</taxon>
    </lineage>
</organism>
<dbReference type="AlphaFoldDB" id="A0A9P6AXM6"/>
<keyword evidence="1" id="KW-1133">Transmembrane helix</keyword>
<dbReference type="Proteomes" id="UP000886523">
    <property type="component" value="Unassembled WGS sequence"/>
</dbReference>
<evidence type="ECO:0000313" key="3">
    <source>
        <dbReference type="Proteomes" id="UP000886523"/>
    </source>
</evidence>
<keyword evidence="1" id="KW-0472">Membrane</keyword>
<dbReference type="EMBL" id="MU128967">
    <property type="protein sequence ID" value="KAF9513898.1"/>
    <property type="molecule type" value="Genomic_DNA"/>
</dbReference>
<evidence type="ECO:0000313" key="2">
    <source>
        <dbReference type="EMBL" id="KAF9513898.1"/>
    </source>
</evidence>
<accession>A0A9P6AXM6</accession>
<name>A0A9P6AXM6_9AGAM</name>
<protein>
    <submittedName>
        <fullName evidence="2">Uncharacterized protein</fullName>
    </submittedName>
</protein>
<evidence type="ECO:0000256" key="1">
    <source>
        <dbReference type="SAM" id="Phobius"/>
    </source>
</evidence>
<keyword evidence="3" id="KW-1185">Reference proteome</keyword>